<gene>
    <name evidence="3" type="ORF">NMP03_15055</name>
</gene>
<dbReference type="SUPFAM" id="SSF53756">
    <property type="entry name" value="UDP-Glycosyltransferase/glycogen phosphorylase"/>
    <property type="match status" value="1"/>
</dbReference>
<proteinExistence type="predicted"/>
<feature type="domain" description="Glycosyltransferase subfamily 4-like N-terminal" evidence="2">
    <location>
        <begin position="20"/>
        <end position="162"/>
    </location>
</feature>
<dbReference type="PANTHER" id="PTHR12526">
    <property type="entry name" value="GLYCOSYLTRANSFERASE"/>
    <property type="match status" value="1"/>
</dbReference>
<accession>A0ABY5L926</accession>
<dbReference type="InterPro" id="IPR001296">
    <property type="entry name" value="Glyco_trans_1"/>
</dbReference>
<evidence type="ECO:0000259" key="2">
    <source>
        <dbReference type="Pfam" id="PF13579"/>
    </source>
</evidence>
<evidence type="ECO:0000313" key="3">
    <source>
        <dbReference type="EMBL" id="UUL82466.1"/>
    </source>
</evidence>
<dbReference type="Pfam" id="PF13579">
    <property type="entry name" value="Glyco_trans_4_4"/>
    <property type="match status" value="1"/>
</dbReference>
<dbReference type="CDD" id="cd03811">
    <property type="entry name" value="GT4_GT28_WabH-like"/>
    <property type="match status" value="1"/>
</dbReference>
<sequence length="368" mass="39736">MKRLRIAVVTPRYAISGVPLAQWRLAAALAARGHRVDLIIGRCDTDLRVPDAPGVAVHVLDRAQTRGMFAPLVRYLRRERPDAVFSAEDHLNTFVLLAAIVARSRVRISGSSRVTPFDTYSNRAFTKKWVLKQLARSVAWRADALTCVSRDMVAQYAEVFGTTRHACVYNIVDQPAARARATEPVEDGWFVDRSVPLVVAAGTLAPWKGFDDLIAAAAILRDRGRMVRLVILGEGSSRAALEAQVAAAGLADRVRLPGRVSNPLKYFANADVFALSSHVEGLPNVLVEAMLCGCTPVATDCPTGPREVLGGGRYGYLVPVADPQALADGIAAALDRPIAPDMLAQAVEPFEESAVIARHFALLKLDAS</sequence>
<reference evidence="3" key="1">
    <citation type="submission" date="2022-07" db="EMBL/GenBank/DDBJ databases">
        <title>Sphingomonas sp. nov., a novel bacterium isolated from the north slope of the Mount Everest.</title>
        <authorList>
            <person name="Cui X."/>
            <person name="Liu Y."/>
        </authorList>
    </citation>
    <scope>NUCLEOTIDE SEQUENCE</scope>
    <source>
        <strain evidence="3">S5-59</strain>
    </source>
</reference>
<protein>
    <submittedName>
        <fullName evidence="3">Glycosyltransferase</fullName>
    </submittedName>
</protein>
<dbReference type="RefSeq" id="WP_256506299.1">
    <property type="nucleotide sequence ID" value="NZ_CP101740.1"/>
</dbReference>
<organism evidence="3 4">
    <name type="scientific">Sphingomonas qomolangmaensis</name>
    <dbReference type="NCBI Taxonomy" id="2918765"/>
    <lineage>
        <taxon>Bacteria</taxon>
        <taxon>Pseudomonadati</taxon>
        <taxon>Pseudomonadota</taxon>
        <taxon>Alphaproteobacteria</taxon>
        <taxon>Sphingomonadales</taxon>
        <taxon>Sphingomonadaceae</taxon>
        <taxon>Sphingomonas</taxon>
    </lineage>
</organism>
<dbReference type="InterPro" id="IPR028098">
    <property type="entry name" value="Glyco_trans_4-like_N"/>
</dbReference>
<name>A0ABY5L926_9SPHN</name>
<dbReference type="Gene3D" id="3.40.50.2000">
    <property type="entry name" value="Glycogen Phosphorylase B"/>
    <property type="match status" value="2"/>
</dbReference>
<dbReference type="Proteomes" id="UP001058533">
    <property type="component" value="Chromosome"/>
</dbReference>
<dbReference type="PANTHER" id="PTHR12526:SF636">
    <property type="entry name" value="BLL3647 PROTEIN"/>
    <property type="match status" value="1"/>
</dbReference>
<dbReference type="Pfam" id="PF00534">
    <property type="entry name" value="Glycos_transf_1"/>
    <property type="match status" value="1"/>
</dbReference>
<feature type="domain" description="Glycosyl transferase family 1" evidence="1">
    <location>
        <begin position="196"/>
        <end position="345"/>
    </location>
</feature>
<evidence type="ECO:0000259" key="1">
    <source>
        <dbReference type="Pfam" id="PF00534"/>
    </source>
</evidence>
<keyword evidence="4" id="KW-1185">Reference proteome</keyword>
<evidence type="ECO:0000313" key="4">
    <source>
        <dbReference type="Proteomes" id="UP001058533"/>
    </source>
</evidence>
<dbReference type="EMBL" id="CP101740">
    <property type="protein sequence ID" value="UUL82466.1"/>
    <property type="molecule type" value="Genomic_DNA"/>
</dbReference>